<evidence type="ECO:0000259" key="1">
    <source>
        <dbReference type="PROSITE" id="PS51747"/>
    </source>
</evidence>
<evidence type="ECO:0000313" key="3">
    <source>
        <dbReference type="Proteomes" id="UP000294599"/>
    </source>
</evidence>
<evidence type="ECO:0000313" key="2">
    <source>
        <dbReference type="EMBL" id="TCT00088.1"/>
    </source>
</evidence>
<accession>A0A4V2UWL8</accession>
<sequence length="187" mass="20244">MTLPHSLSLTLPDWLPDLVDPALRFDSDEAKVSIAITLSRHNVDHRSGGPFGAAIFDPEGRVVAAGVNRVLPQNCSAAHAEMMAFMLAQQRLGRARINDDGGHYTLATSAQPCCQCYGASFWAGIDTLLIGARSEDVMSLTQFDEGPLPGDWVGELQARGIAVRRDIEREQACVVLADYGRLGGVFY</sequence>
<dbReference type="Pfam" id="PF00383">
    <property type="entry name" value="dCMP_cyt_deam_1"/>
    <property type="match status" value="1"/>
</dbReference>
<comment type="caution">
    <text evidence="2">The sequence shown here is derived from an EMBL/GenBank/DDBJ whole genome shotgun (WGS) entry which is preliminary data.</text>
</comment>
<feature type="domain" description="CMP/dCMP-type deaminase" evidence="1">
    <location>
        <begin position="26"/>
        <end position="156"/>
    </location>
</feature>
<dbReference type="InterPro" id="IPR016193">
    <property type="entry name" value="Cytidine_deaminase-like"/>
</dbReference>
<keyword evidence="3" id="KW-1185">Reference proteome</keyword>
<dbReference type="PANTHER" id="PTHR11079">
    <property type="entry name" value="CYTOSINE DEAMINASE FAMILY MEMBER"/>
    <property type="match status" value="1"/>
</dbReference>
<dbReference type="CDD" id="cd01285">
    <property type="entry name" value="nucleoside_deaminase"/>
    <property type="match status" value="1"/>
</dbReference>
<dbReference type="PANTHER" id="PTHR11079:SF162">
    <property type="entry name" value="RIBOFLAVIN BIOSYNTHESIS PROTEIN PYRD, CHLOROPLASTIC"/>
    <property type="match status" value="1"/>
</dbReference>
<dbReference type="GO" id="GO:0003824">
    <property type="term" value="F:catalytic activity"/>
    <property type="evidence" value="ECO:0007669"/>
    <property type="project" value="InterPro"/>
</dbReference>
<organism evidence="2 3">
    <name type="scientific">Pseudofulvimonas gallinarii</name>
    <dbReference type="NCBI Taxonomy" id="634155"/>
    <lineage>
        <taxon>Bacteria</taxon>
        <taxon>Pseudomonadati</taxon>
        <taxon>Pseudomonadota</taxon>
        <taxon>Gammaproteobacteria</taxon>
        <taxon>Lysobacterales</taxon>
        <taxon>Rhodanobacteraceae</taxon>
        <taxon>Pseudofulvimonas</taxon>
    </lineage>
</organism>
<dbReference type="Proteomes" id="UP000294599">
    <property type="component" value="Unassembled WGS sequence"/>
</dbReference>
<dbReference type="EMBL" id="SMAF01000004">
    <property type="protein sequence ID" value="TCT00088.1"/>
    <property type="molecule type" value="Genomic_DNA"/>
</dbReference>
<reference evidence="2 3" key="1">
    <citation type="submission" date="2019-03" db="EMBL/GenBank/DDBJ databases">
        <title>Genomic Encyclopedia of Type Strains, Phase IV (KMG-IV): sequencing the most valuable type-strain genomes for metagenomic binning, comparative biology and taxonomic classification.</title>
        <authorList>
            <person name="Goeker M."/>
        </authorList>
    </citation>
    <scope>NUCLEOTIDE SEQUENCE [LARGE SCALE GENOMIC DNA]</scope>
    <source>
        <strain evidence="2 3">DSM 21944</strain>
    </source>
</reference>
<gene>
    <name evidence="2" type="ORF">EDC25_10478</name>
</gene>
<dbReference type="RefSeq" id="WP_164484219.1">
    <property type="nucleotide sequence ID" value="NZ_JBHLWF010000088.1"/>
</dbReference>
<dbReference type="FunFam" id="3.40.140.10:FF:000051">
    <property type="entry name" value="Nucleoside deaminase"/>
    <property type="match status" value="1"/>
</dbReference>
<dbReference type="SUPFAM" id="SSF53927">
    <property type="entry name" value="Cytidine deaminase-like"/>
    <property type="match status" value="1"/>
</dbReference>
<dbReference type="PROSITE" id="PS51747">
    <property type="entry name" value="CYT_DCMP_DEAMINASES_2"/>
    <property type="match status" value="1"/>
</dbReference>
<dbReference type="AlphaFoldDB" id="A0A4V2UWL8"/>
<dbReference type="InterPro" id="IPR002125">
    <property type="entry name" value="CMP_dCMP_dom"/>
</dbReference>
<protein>
    <submittedName>
        <fullName evidence="2">Cytidine/deoxycytidylate deaminase-like protein</fullName>
    </submittedName>
</protein>
<dbReference type="Gene3D" id="3.40.140.10">
    <property type="entry name" value="Cytidine Deaminase, domain 2"/>
    <property type="match status" value="1"/>
</dbReference>
<proteinExistence type="predicted"/>
<name>A0A4V2UWL8_9GAMM</name>